<sequence length="372" mass="42417">MANATRLDDKAEIKTDKKNIRLISGSPNVFINGKPAGRYGDLYEEYQSESGEKRKAVITTGSPHVFINGHPAARIGDSVSYGGVVIEGSSNVFIGDGGGLSHRLSCGYEILQKILISPMHNLSKTDEIILFSPLIAENMSRLQEEVHEKLGWKYLSNLLRFWLTGKSYVTNKTDRLKGITAIYDFDSDWEWFRKFSRFNLMYQKLCETALSDAGKQALIEVLKKTSAWENGGIFDFSTSDKDVWEANFFNHVSVPRSNAMLDSMDACLGSFTICAVASGKIEIMNDGYRKITVTGLYAYVRDIFNFNDSDDYRYWSKEEMLFKLNTTQDSYYHLTNTEFNSFRDKYNKGEDFLILSDLHKCDEFQTQIFFAK</sequence>
<keyword evidence="2" id="KW-1185">Reference proteome</keyword>
<evidence type="ECO:0000313" key="2">
    <source>
        <dbReference type="Proteomes" id="UP000243374"/>
    </source>
</evidence>
<dbReference type="Pfam" id="PF05488">
    <property type="entry name" value="PAAR_motif"/>
    <property type="match status" value="1"/>
</dbReference>
<dbReference type="AlphaFoldDB" id="A0A662ZF42"/>
<evidence type="ECO:0000313" key="1">
    <source>
        <dbReference type="EMBL" id="SFK58066.1"/>
    </source>
</evidence>
<dbReference type="CDD" id="cd14737">
    <property type="entry name" value="PAAR_1"/>
    <property type="match status" value="1"/>
</dbReference>
<dbReference type="Gene3D" id="2.60.200.60">
    <property type="match status" value="1"/>
</dbReference>
<organism evidence="1 2">
    <name type="scientific">Succinivibrio dextrinosolvens</name>
    <dbReference type="NCBI Taxonomy" id="83771"/>
    <lineage>
        <taxon>Bacteria</taxon>
        <taxon>Pseudomonadati</taxon>
        <taxon>Pseudomonadota</taxon>
        <taxon>Gammaproteobacteria</taxon>
        <taxon>Aeromonadales</taxon>
        <taxon>Succinivibrionaceae</taxon>
        <taxon>Succinivibrio</taxon>
    </lineage>
</organism>
<reference evidence="1 2" key="1">
    <citation type="submission" date="2016-10" db="EMBL/GenBank/DDBJ databases">
        <authorList>
            <person name="Varghese N."/>
            <person name="Submissions S."/>
        </authorList>
    </citation>
    <scope>NUCLEOTIDE SEQUENCE [LARGE SCALE GENOMIC DNA]</scope>
    <source>
        <strain evidence="1 2">22B</strain>
    </source>
</reference>
<name>A0A662ZF42_9GAMM</name>
<dbReference type="Pfam" id="PF19940">
    <property type="entry name" value="DUF6402"/>
    <property type="match status" value="1"/>
</dbReference>
<accession>A0A662ZF42</accession>
<proteinExistence type="predicted"/>
<gene>
    <name evidence="1" type="ORF">SAMN04487865_11213</name>
</gene>
<dbReference type="InterPro" id="IPR045646">
    <property type="entry name" value="DUF6402"/>
</dbReference>
<dbReference type="EMBL" id="FOSF01000121">
    <property type="protein sequence ID" value="SFK58066.1"/>
    <property type="molecule type" value="Genomic_DNA"/>
</dbReference>
<dbReference type="RefSeq" id="WP_074841947.1">
    <property type="nucleotide sequence ID" value="NZ_CP047056.1"/>
</dbReference>
<dbReference type="OrthoDB" id="9807902at2"/>
<protein>
    <submittedName>
        <fullName evidence="1">Zn-binding Pro-Ala-Ala-Arg (PAAR) domain-containing protein, incolved in TypeVI secretion</fullName>
    </submittedName>
</protein>
<dbReference type="InterPro" id="IPR008727">
    <property type="entry name" value="PAAR_motif"/>
</dbReference>
<dbReference type="Proteomes" id="UP000243374">
    <property type="component" value="Unassembled WGS sequence"/>
</dbReference>